<keyword evidence="4" id="KW-1185">Reference proteome</keyword>
<dbReference type="RefSeq" id="WP_310010801.1">
    <property type="nucleotide sequence ID" value="NZ_JAVDSJ010000003.1"/>
</dbReference>
<reference evidence="3 4" key="1">
    <citation type="submission" date="2023-07" db="EMBL/GenBank/DDBJ databases">
        <title>Sorghum-associated microbial communities from plants grown in Nebraska, USA.</title>
        <authorList>
            <person name="Schachtman D."/>
        </authorList>
    </citation>
    <scope>NUCLEOTIDE SEQUENCE [LARGE SCALE GENOMIC DNA]</scope>
    <source>
        <strain evidence="3 4">596</strain>
    </source>
</reference>
<protein>
    <submittedName>
        <fullName evidence="3">Dinuclear metal center YbgI/SA1388 family protein</fullName>
    </submittedName>
</protein>
<dbReference type="InterPro" id="IPR036069">
    <property type="entry name" value="DUF34/NIF3_sf"/>
</dbReference>
<keyword evidence="2" id="KW-0479">Metal-binding</keyword>
<evidence type="ECO:0000313" key="4">
    <source>
        <dbReference type="Proteomes" id="UP001260715"/>
    </source>
</evidence>
<organism evidence="3 4">
    <name type="scientific">Herbaspirillum frisingense</name>
    <dbReference type="NCBI Taxonomy" id="92645"/>
    <lineage>
        <taxon>Bacteria</taxon>
        <taxon>Pseudomonadati</taxon>
        <taxon>Pseudomonadota</taxon>
        <taxon>Betaproteobacteria</taxon>
        <taxon>Burkholderiales</taxon>
        <taxon>Oxalobacteraceae</taxon>
        <taxon>Herbaspirillum</taxon>
    </lineage>
</organism>
<gene>
    <name evidence="3" type="ORF">J2W50_002865</name>
</gene>
<sequence>MTRHINRDEFSAYLGQTLNAAQYRDYCPNGLQVEGRTTIARVVSGVTASLALIEAARDWQADAILVHHGYFWRGEDMRVIGQKQRRLKLLLAHDINLFGYHLPLDSHPELGNNAQLAKRLDFEAIGRFGENDIGWIGRCHASSVKTAADLVMLIEKRLGRMPLLIGDPQQPVGKVAWCTGAAQGMLGDAIDAGASVYISGEISEPTVHLARETGTLYLAAGHHATERYGIQALGEHVAAHFGIEHRFIDIDNPV</sequence>
<evidence type="ECO:0000256" key="2">
    <source>
        <dbReference type="ARBA" id="ARBA00022723"/>
    </source>
</evidence>
<dbReference type="NCBIfam" id="TIGR00486">
    <property type="entry name" value="YbgI_SA1388"/>
    <property type="match status" value="1"/>
</dbReference>
<dbReference type="EMBL" id="JAVDSJ010000003">
    <property type="protein sequence ID" value="MDR6584655.1"/>
    <property type="molecule type" value="Genomic_DNA"/>
</dbReference>
<evidence type="ECO:0000256" key="1">
    <source>
        <dbReference type="ARBA" id="ARBA00006964"/>
    </source>
</evidence>
<comment type="caution">
    <text evidence="3">The sequence shown here is derived from an EMBL/GenBank/DDBJ whole genome shotgun (WGS) entry which is preliminary data.</text>
</comment>
<evidence type="ECO:0000313" key="3">
    <source>
        <dbReference type="EMBL" id="MDR6584655.1"/>
    </source>
</evidence>
<dbReference type="Gene3D" id="3.40.1390.30">
    <property type="entry name" value="NIF3 (NGG1p interacting factor 3)-like"/>
    <property type="match status" value="2"/>
</dbReference>
<accession>A0ABU1PFW4</accession>
<name>A0ABU1PFW4_9BURK</name>
<dbReference type="PANTHER" id="PTHR13799">
    <property type="entry name" value="NGG1 INTERACTING FACTOR 3"/>
    <property type="match status" value="1"/>
</dbReference>
<dbReference type="PANTHER" id="PTHR13799:SF14">
    <property type="entry name" value="GTP CYCLOHYDROLASE 1 TYPE 2 HOMOLOG"/>
    <property type="match status" value="1"/>
</dbReference>
<dbReference type="SUPFAM" id="SSF102705">
    <property type="entry name" value="NIF3 (NGG1p interacting factor 3)-like"/>
    <property type="match status" value="1"/>
</dbReference>
<comment type="similarity">
    <text evidence="1">Belongs to the GTP cyclohydrolase I type 2/NIF3 family.</text>
</comment>
<dbReference type="Proteomes" id="UP001260715">
    <property type="component" value="Unassembled WGS sequence"/>
</dbReference>
<dbReference type="InterPro" id="IPR002678">
    <property type="entry name" value="DUF34/NIF3"/>
</dbReference>
<dbReference type="Pfam" id="PF01784">
    <property type="entry name" value="DUF34_NIF3"/>
    <property type="match status" value="1"/>
</dbReference>
<proteinExistence type="inferred from homology"/>